<dbReference type="EMBL" id="BMJV01000005">
    <property type="protein sequence ID" value="GGG77844.1"/>
    <property type="molecule type" value="Genomic_DNA"/>
</dbReference>
<dbReference type="AlphaFoldDB" id="A0A8J2ZLE6"/>
<proteinExistence type="predicted"/>
<dbReference type="RefSeq" id="WP_188790877.1">
    <property type="nucleotide sequence ID" value="NZ_BMJV01000005.1"/>
</dbReference>
<sequence length="60" mass="6838">MSSQFDTNTWRLRIEMIPPAVILAGRIVVYLTLTYRCPGANGEAMLEDRTNRLNYHLLAA</sequence>
<protein>
    <submittedName>
        <fullName evidence="1">Uncharacterized protein</fullName>
    </submittedName>
</protein>
<reference evidence="1" key="1">
    <citation type="journal article" date="2014" name="Int. J. Syst. Evol. Microbiol.">
        <title>Complete genome sequence of Corynebacterium casei LMG S-19264T (=DSM 44701T), isolated from a smear-ripened cheese.</title>
        <authorList>
            <consortium name="US DOE Joint Genome Institute (JGI-PGF)"/>
            <person name="Walter F."/>
            <person name="Albersmeier A."/>
            <person name="Kalinowski J."/>
            <person name="Ruckert C."/>
        </authorList>
    </citation>
    <scope>NUCLEOTIDE SEQUENCE</scope>
    <source>
        <strain evidence="1">CGMCC 1.15762</strain>
    </source>
</reference>
<accession>A0A8J2ZLE6</accession>
<gene>
    <name evidence="1" type="ORF">GCM10011415_28440</name>
</gene>
<evidence type="ECO:0000313" key="1">
    <source>
        <dbReference type="EMBL" id="GGG77844.1"/>
    </source>
</evidence>
<organism evidence="1 2">
    <name type="scientific">Salipiger pallidus</name>
    <dbReference type="NCBI Taxonomy" id="1775170"/>
    <lineage>
        <taxon>Bacteria</taxon>
        <taxon>Pseudomonadati</taxon>
        <taxon>Pseudomonadota</taxon>
        <taxon>Alphaproteobacteria</taxon>
        <taxon>Rhodobacterales</taxon>
        <taxon>Roseobacteraceae</taxon>
        <taxon>Salipiger</taxon>
    </lineage>
</organism>
<reference evidence="1" key="2">
    <citation type="submission" date="2020-09" db="EMBL/GenBank/DDBJ databases">
        <authorList>
            <person name="Sun Q."/>
            <person name="Zhou Y."/>
        </authorList>
    </citation>
    <scope>NUCLEOTIDE SEQUENCE</scope>
    <source>
        <strain evidence="1">CGMCC 1.15762</strain>
    </source>
</reference>
<comment type="caution">
    <text evidence="1">The sequence shown here is derived from an EMBL/GenBank/DDBJ whole genome shotgun (WGS) entry which is preliminary data.</text>
</comment>
<dbReference type="Proteomes" id="UP000617145">
    <property type="component" value="Unassembled WGS sequence"/>
</dbReference>
<name>A0A8J2ZLE6_9RHOB</name>
<keyword evidence="2" id="KW-1185">Reference proteome</keyword>
<evidence type="ECO:0000313" key="2">
    <source>
        <dbReference type="Proteomes" id="UP000617145"/>
    </source>
</evidence>